<feature type="domain" description="Core-binding (CB)" evidence="11">
    <location>
        <begin position="3"/>
        <end position="88"/>
    </location>
</feature>
<dbReference type="PROSITE" id="PS51900">
    <property type="entry name" value="CB"/>
    <property type="match status" value="1"/>
</dbReference>
<keyword evidence="5 9" id="KW-0229">DNA integration</keyword>
<reference evidence="13" key="1">
    <citation type="submission" date="2017-04" db="EMBL/GenBank/DDBJ databases">
        <authorList>
            <person name="Varghese N."/>
            <person name="Submissions S."/>
        </authorList>
    </citation>
    <scope>NUCLEOTIDE SEQUENCE [LARGE SCALE GENOMIC DNA]</scope>
    <source>
        <strain evidence="13">USBA 82</strain>
    </source>
</reference>
<dbReference type="Gene3D" id="1.10.443.10">
    <property type="entry name" value="Intergrase catalytic core"/>
    <property type="match status" value="1"/>
</dbReference>
<dbReference type="InterPro" id="IPR002104">
    <property type="entry name" value="Integrase_catalytic"/>
</dbReference>
<evidence type="ECO:0000256" key="4">
    <source>
        <dbReference type="ARBA" id="ARBA00022829"/>
    </source>
</evidence>
<dbReference type="PROSITE" id="PS51898">
    <property type="entry name" value="TYR_RECOMBINASE"/>
    <property type="match status" value="1"/>
</dbReference>
<dbReference type="GO" id="GO:0009037">
    <property type="term" value="F:tyrosine-based site-specific recombinase activity"/>
    <property type="evidence" value="ECO:0007669"/>
    <property type="project" value="UniProtKB-UniRule"/>
</dbReference>
<dbReference type="PANTHER" id="PTHR30349">
    <property type="entry name" value="PHAGE INTEGRASE-RELATED"/>
    <property type="match status" value="1"/>
</dbReference>
<keyword evidence="8 9" id="KW-0131">Cell cycle</keyword>
<evidence type="ECO:0000256" key="1">
    <source>
        <dbReference type="ARBA" id="ARBA00004496"/>
    </source>
</evidence>
<dbReference type="Pfam" id="PF00589">
    <property type="entry name" value="Phage_integrase"/>
    <property type="match status" value="1"/>
</dbReference>
<dbReference type="Proteomes" id="UP000193355">
    <property type="component" value="Unassembled WGS sequence"/>
</dbReference>
<feature type="active site" evidence="9">
    <location>
        <position position="235"/>
    </location>
</feature>
<comment type="subunit">
    <text evidence="9">Forms a cyclic heterotetrameric complex composed of two molecules of XerC and two molecules of XerD.</text>
</comment>
<dbReference type="InterPro" id="IPR044068">
    <property type="entry name" value="CB"/>
</dbReference>
<feature type="active site" evidence="9">
    <location>
        <position position="148"/>
    </location>
</feature>
<dbReference type="InterPro" id="IPR004107">
    <property type="entry name" value="Integrase_SAM-like_N"/>
</dbReference>
<accession>A0A1X7KAC3</accession>
<dbReference type="STRING" id="561720.SAMN06275492_12418"/>
<evidence type="ECO:0000313" key="12">
    <source>
        <dbReference type="EMBL" id="SMG37944.1"/>
    </source>
</evidence>
<dbReference type="InterPro" id="IPR023009">
    <property type="entry name" value="Tyrosine_recombinase_XerC/XerD"/>
</dbReference>
<feature type="domain" description="Tyr recombinase" evidence="10">
    <location>
        <begin position="109"/>
        <end position="283"/>
    </location>
</feature>
<dbReference type="InterPro" id="IPR011010">
    <property type="entry name" value="DNA_brk_join_enz"/>
</dbReference>
<dbReference type="GO" id="GO:0051301">
    <property type="term" value="P:cell division"/>
    <property type="evidence" value="ECO:0007669"/>
    <property type="project" value="UniProtKB-KW"/>
</dbReference>
<dbReference type="GO" id="GO:0007059">
    <property type="term" value="P:chromosome segregation"/>
    <property type="evidence" value="ECO:0007669"/>
    <property type="project" value="UniProtKB-UniRule"/>
</dbReference>
<proteinExistence type="inferred from homology"/>
<evidence type="ECO:0000259" key="11">
    <source>
        <dbReference type="PROSITE" id="PS51900"/>
    </source>
</evidence>
<organism evidence="12 13">
    <name type="scientific">Dethiosulfovibrio salsuginis</name>
    <dbReference type="NCBI Taxonomy" id="561720"/>
    <lineage>
        <taxon>Bacteria</taxon>
        <taxon>Thermotogati</taxon>
        <taxon>Synergistota</taxon>
        <taxon>Synergistia</taxon>
        <taxon>Synergistales</taxon>
        <taxon>Dethiosulfovibrionaceae</taxon>
        <taxon>Dethiosulfovibrio</taxon>
    </lineage>
</organism>
<evidence type="ECO:0000256" key="9">
    <source>
        <dbReference type="HAMAP-Rule" id="MF_01808"/>
    </source>
</evidence>
<evidence type="ECO:0000259" key="10">
    <source>
        <dbReference type="PROSITE" id="PS51898"/>
    </source>
</evidence>
<keyword evidence="13" id="KW-1185">Reference proteome</keyword>
<dbReference type="EMBL" id="FXBB01000024">
    <property type="protein sequence ID" value="SMG37944.1"/>
    <property type="molecule type" value="Genomic_DNA"/>
</dbReference>
<evidence type="ECO:0000256" key="8">
    <source>
        <dbReference type="ARBA" id="ARBA00023306"/>
    </source>
</evidence>
<dbReference type="InterPro" id="IPR050090">
    <property type="entry name" value="Tyrosine_recombinase_XerCD"/>
</dbReference>
<dbReference type="Pfam" id="PF02899">
    <property type="entry name" value="Phage_int_SAM_1"/>
    <property type="match status" value="1"/>
</dbReference>
<comment type="subcellular location">
    <subcellularLocation>
        <location evidence="1 9">Cytoplasm</location>
    </subcellularLocation>
</comment>
<dbReference type="AlphaFoldDB" id="A0A1X7KAC3"/>
<dbReference type="SUPFAM" id="SSF56349">
    <property type="entry name" value="DNA breaking-rejoining enzymes"/>
    <property type="match status" value="1"/>
</dbReference>
<dbReference type="GO" id="GO:0003677">
    <property type="term" value="F:DNA binding"/>
    <property type="evidence" value="ECO:0007669"/>
    <property type="project" value="UniProtKB-UniRule"/>
</dbReference>
<dbReference type="CDD" id="cd00798">
    <property type="entry name" value="INT_XerDC_C"/>
    <property type="match status" value="1"/>
</dbReference>
<keyword evidence="2 9" id="KW-0963">Cytoplasm</keyword>
<keyword evidence="4 9" id="KW-0159">Chromosome partition</keyword>
<keyword evidence="3 9" id="KW-0132">Cell division</keyword>
<feature type="active site" evidence="9">
    <location>
        <position position="238"/>
    </location>
</feature>
<gene>
    <name evidence="9" type="primary">xerC</name>
    <name evidence="12" type="ORF">SAMN06275492_12418</name>
</gene>
<sequence length="291" mass="32259">MSIHICDAIDGFIHRIQSSGASIHTVTNYGVDLVQFSDYLEGQEKPFLEDLEINLIRSFIRTLSGYGFAPASVNRKLSAVKSLMKHLKKEGLIDRDPSSRVRGPSISERLPRAISVKEVFKVIDMAYDSDQGLRNGALLELMYGSGLRVAEVVSLKWEDLELEERWLKVMGKGSKERAVPFCSMAQKALMGIKAQSPNDYFVFPGKRGGHLTVRTVHRIVVEAAARAGLSDVSPHSLRHSFATHLLEGGASLRVVQELLGHEHLTTTQVYLRITAQHLRSSYESAHPRAGG</sequence>
<feature type="active site" evidence="9">
    <location>
        <position position="172"/>
    </location>
</feature>
<feature type="active site" description="O-(3'-phospho-DNA)-tyrosine intermediate" evidence="9">
    <location>
        <position position="270"/>
    </location>
</feature>
<dbReference type="GO" id="GO:0005737">
    <property type="term" value="C:cytoplasm"/>
    <property type="evidence" value="ECO:0007669"/>
    <property type="project" value="UniProtKB-SubCell"/>
</dbReference>
<evidence type="ECO:0000256" key="7">
    <source>
        <dbReference type="ARBA" id="ARBA00023172"/>
    </source>
</evidence>
<dbReference type="GO" id="GO:0006313">
    <property type="term" value="P:DNA transposition"/>
    <property type="evidence" value="ECO:0007669"/>
    <property type="project" value="UniProtKB-UniRule"/>
</dbReference>
<keyword evidence="6 9" id="KW-0238">DNA-binding</keyword>
<dbReference type="PANTHER" id="PTHR30349:SF81">
    <property type="entry name" value="TYROSINE RECOMBINASE XERC"/>
    <property type="match status" value="1"/>
</dbReference>
<evidence type="ECO:0000256" key="5">
    <source>
        <dbReference type="ARBA" id="ARBA00022908"/>
    </source>
</evidence>
<dbReference type="OrthoDB" id="9801717at2"/>
<evidence type="ECO:0000256" key="3">
    <source>
        <dbReference type="ARBA" id="ARBA00022618"/>
    </source>
</evidence>
<dbReference type="RefSeq" id="WP_085545036.1">
    <property type="nucleotide sequence ID" value="NZ_FXBB01000024.1"/>
</dbReference>
<evidence type="ECO:0000256" key="2">
    <source>
        <dbReference type="ARBA" id="ARBA00022490"/>
    </source>
</evidence>
<dbReference type="HAMAP" id="MF_01808">
    <property type="entry name" value="Recomb_XerC_XerD"/>
    <property type="match status" value="1"/>
</dbReference>
<dbReference type="InterPro" id="IPR013762">
    <property type="entry name" value="Integrase-like_cat_sf"/>
</dbReference>
<dbReference type="Gene3D" id="1.10.150.130">
    <property type="match status" value="1"/>
</dbReference>
<feature type="active site" evidence="9">
    <location>
        <position position="261"/>
    </location>
</feature>
<comment type="similarity">
    <text evidence="9">Belongs to the 'phage' integrase family. XerC subfamily.</text>
</comment>
<protein>
    <recommendedName>
        <fullName evidence="9">Tyrosine recombinase XerC</fullName>
    </recommendedName>
</protein>
<comment type="function">
    <text evidence="9">Site-specific tyrosine recombinase, which acts by catalyzing the cutting and rejoining of the recombining DNA molecules. The XerC-XerD complex is essential to convert dimers of the bacterial chromosome into monomers to permit their segregation at cell division. It also contributes to the segregational stability of plasmids.</text>
</comment>
<keyword evidence="7 9" id="KW-0233">DNA recombination</keyword>
<dbReference type="InterPro" id="IPR010998">
    <property type="entry name" value="Integrase_recombinase_N"/>
</dbReference>
<name>A0A1X7KAC3_9BACT</name>
<evidence type="ECO:0000313" key="13">
    <source>
        <dbReference type="Proteomes" id="UP000193355"/>
    </source>
</evidence>
<evidence type="ECO:0000256" key="6">
    <source>
        <dbReference type="ARBA" id="ARBA00023125"/>
    </source>
</evidence>